<dbReference type="AlphaFoldDB" id="A0A4Y4G1B8"/>
<organism evidence="2 5">
    <name type="scientific">Weissella hellenica</name>
    <dbReference type="NCBI Taxonomy" id="46256"/>
    <lineage>
        <taxon>Bacteria</taxon>
        <taxon>Bacillati</taxon>
        <taxon>Bacillota</taxon>
        <taxon>Bacilli</taxon>
        <taxon>Lactobacillales</taxon>
        <taxon>Lactobacillaceae</taxon>
        <taxon>Weissella</taxon>
    </lineage>
</organism>
<dbReference type="EMBL" id="JAAXPM010000001">
    <property type="protein sequence ID" value="NKY66151.1"/>
    <property type="molecule type" value="Genomic_DNA"/>
</dbReference>
<protein>
    <recommendedName>
        <fullName evidence="6">DUF4230 domain-containing protein</fullName>
    </recommendedName>
</protein>
<gene>
    <name evidence="3" type="ORF">GA0061075_102147</name>
    <name evidence="2" type="ORF">HF960_00270</name>
</gene>
<dbReference type="GeneID" id="72423218"/>
<dbReference type="Proteomes" id="UP000585749">
    <property type="component" value="Unassembled WGS sequence"/>
</dbReference>
<sequence length="214" mass="23907">MIKRHIGKPVRFGFILGIIISALVAGGIALISYQVSHQHSKNNIAPKTQTVSQETLTVKSLTKEKKVVMVNLGLSEILNEKRTTKLFGQDIFGTNRQKIMQASFDAELGVDGKDVKITATGDNTYKVSVKKFMFIGYSNPNFKVLDEHNGVFSSFTADINETDMINKVLDAKSKQKYVAKYNDLLEQSTKEFYRNIVAATNSKAKLTFEFPKSN</sequence>
<dbReference type="Proteomes" id="UP000182448">
    <property type="component" value="Unassembled WGS sequence"/>
</dbReference>
<evidence type="ECO:0000313" key="3">
    <source>
        <dbReference type="EMBL" id="SCB79086.1"/>
    </source>
</evidence>
<evidence type="ECO:0000313" key="4">
    <source>
        <dbReference type="Proteomes" id="UP000182448"/>
    </source>
</evidence>
<comment type="caution">
    <text evidence="2">The sequence shown here is derived from an EMBL/GenBank/DDBJ whole genome shotgun (WGS) entry which is preliminary data.</text>
</comment>
<evidence type="ECO:0000256" key="1">
    <source>
        <dbReference type="SAM" id="Phobius"/>
    </source>
</evidence>
<dbReference type="EMBL" id="FMAW01000002">
    <property type="protein sequence ID" value="SCB79086.1"/>
    <property type="molecule type" value="Genomic_DNA"/>
</dbReference>
<evidence type="ECO:0008006" key="6">
    <source>
        <dbReference type="Google" id="ProtNLM"/>
    </source>
</evidence>
<keyword evidence="1" id="KW-0812">Transmembrane</keyword>
<name>A0A4Y4G1B8_WEIHE</name>
<keyword evidence="1" id="KW-0472">Membrane</keyword>
<dbReference type="OrthoDB" id="4410230at2"/>
<evidence type="ECO:0000313" key="2">
    <source>
        <dbReference type="EMBL" id="NKY66151.1"/>
    </source>
</evidence>
<evidence type="ECO:0000313" key="5">
    <source>
        <dbReference type="Proteomes" id="UP000585749"/>
    </source>
</evidence>
<keyword evidence="4" id="KW-1185">Reference proteome</keyword>
<accession>A0A4Y4G1B8</accession>
<dbReference type="RefSeq" id="WP_083194398.1">
    <property type="nucleotide sequence ID" value="NZ_BJEG01000001.1"/>
</dbReference>
<keyword evidence="1" id="KW-1133">Transmembrane helix</keyword>
<reference evidence="2 5" key="2">
    <citation type="submission" date="2020-04" db="EMBL/GenBank/DDBJ databases">
        <title>MicrobeNet Type strains.</title>
        <authorList>
            <person name="Nicholson A.C."/>
        </authorList>
    </citation>
    <scope>NUCLEOTIDE SEQUENCE [LARGE SCALE GENOMIC DNA]</scope>
    <source>
        <strain evidence="2 5">CCUG 33494</strain>
    </source>
</reference>
<reference evidence="3 4" key="1">
    <citation type="submission" date="2016-08" db="EMBL/GenBank/DDBJ databases">
        <authorList>
            <person name="Varghese N."/>
            <person name="Submissions Spin"/>
        </authorList>
    </citation>
    <scope>NUCLEOTIDE SEQUENCE [LARGE SCALE GENOMIC DNA]</scope>
    <source>
        <strain evidence="3 4">R-53116</strain>
    </source>
</reference>
<feature type="transmembrane region" description="Helical" evidence="1">
    <location>
        <begin position="12"/>
        <end position="33"/>
    </location>
</feature>
<proteinExistence type="predicted"/>